<name>A0A8H7CFV3_9AGAR</name>
<evidence type="ECO:0000313" key="2">
    <source>
        <dbReference type="EMBL" id="KAF7333943.1"/>
    </source>
</evidence>
<keyword evidence="1" id="KW-0812">Transmembrane</keyword>
<comment type="caution">
    <text evidence="2">The sequence shown here is derived from an EMBL/GenBank/DDBJ whole genome shotgun (WGS) entry which is preliminary data.</text>
</comment>
<proteinExistence type="predicted"/>
<gene>
    <name evidence="2" type="ORF">MSAN_02396200</name>
</gene>
<keyword evidence="3" id="KW-1185">Reference proteome</keyword>
<organism evidence="2 3">
    <name type="scientific">Mycena sanguinolenta</name>
    <dbReference type="NCBI Taxonomy" id="230812"/>
    <lineage>
        <taxon>Eukaryota</taxon>
        <taxon>Fungi</taxon>
        <taxon>Dikarya</taxon>
        <taxon>Basidiomycota</taxon>
        <taxon>Agaricomycotina</taxon>
        <taxon>Agaricomycetes</taxon>
        <taxon>Agaricomycetidae</taxon>
        <taxon>Agaricales</taxon>
        <taxon>Marasmiineae</taxon>
        <taxon>Mycenaceae</taxon>
        <taxon>Mycena</taxon>
    </lineage>
</organism>
<sequence>MTHPWLGSSCRFDLLRLLVASLDRWHYYELLSLVHRLFLTAAFVPLVQVHVYVNAETFRVFARLPQDDLPPRICAKLNAALGDMYIIARGACVDEPRFLRSRSGRVDRWTRQAIQIALCSSVLIQRQPPCPDARRRAANL</sequence>
<dbReference type="EMBL" id="JACAZH010000050">
    <property type="protein sequence ID" value="KAF7333943.1"/>
    <property type="molecule type" value="Genomic_DNA"/>
</dbReference>
<dbReference type="Proteomes" id="UP000623467">
    <property type="component" value="Unassembled WGS sequence"/>
</dbReference>
<feature type="transmembrane region" description="Helical" evidence="1">
    <location>
        <begin position="33"/>
        <end position="53"/>
    </location>
</feature>
<protein>
    <submittedName>
        <fullName evidence="2">Uncharacterized protein</fullName>
    </submittedName>
</protein>
<accession>A0A8H7CFV3</accession>
<dbReference type="AlphaFoldDB" id="A0A8H7CFV3"/>
<evidence type="ECO:0000313" key="3">
    <source>
        <dbReference type="Proteomes" id="UP000623467"/>
    </source>
</evidence>
<keyword evidence="1" id="KW-0472">Membrane</keyword>
<reference evidence="2" key="1">
    <citation type="submission" date="2020-05" db="EMBL/GenBank/DDBJ databases">
        <title>Mycena genomes resolve the evolution of fungal bioluminescence.</title>
        <authorList>
            <person name="Tsai I.J."/>
        </authorList>
    </citation>
    <scope>NUCLEOTIDE SEQUENCE</scope>
    <source>
        <strain evidence="2">160909Yilan</strain>
    </source>
</reference>
<evidence type="ECO:0000256" key="1">
    <source>
        <dbReference type="SAM" id="Phobius"/>
    </source>
</evidence>
<keyword evidence="1" id="KW-1133">Transmembrane helix</keyword>